<keyword evidence="4" id="KW-1185">Reference proteome</keyword>
<comment type="caution">
    <text evidence="3">The sequence shown here is derived from an EMBL/GenBank/DDBJ whole genome shotgun (WGS) entry which is preliminary data.</text>
</comment>
<feature type="transmembrane region" description="Helical" evidence="2">
    <location>
        <begin position="90"/>
        <end position="110"/>
    </location>
</feature>
<evidence type="ECO:0000256" key="2">
    <source>
        <dbReference type="SAM" id="Phobius"/>
    </source>
</evidence>
<evidence type="ECO:0000313" key="4">
    <source>
        <dbReference type="Proteomes" id="UP000679690"/>
    </source>
</evidence>
<evidence type="ECO:0000313" key="3">
    <source>
        <dbReference type="EMBL" id="MBO3738413.1"/>
    </source>
</evidence>
<proteinExistence type="predicted"/>
<reference evidence="3 4" key="1">
    <citation type="submission" date="2021-03" db="EMBL/GenBank/DDBJ databases">
        <title>Actinoplanes flavus sp. nov., a novel actinomycete isolated from Coconut Palm rhizosphere soil.</title>
        <authorList>
            <person name="Luo X."/>
        </authorList>
    </citation>
    <scope>NUCLEOTIDE SEQUENCE [LARGE SCALE GENOMIC DNA]</scope>
    <source>
        <strain evidence="3 4">NEAU-H7</strain>
    </source>
</reference>
<dbReference type="Proteomes" id="UP000679690">
    <property type="component" value="Unassembled WGS sequence"/>
</dbReference>
<protein>
    <submittedName>
        <fullName evidence="3">Uncharacterized protein</fullName>
    </submittedName>
</protein>
<keyword evidence="2" id="KW-0472">Membrane</keyword>
<accession>A0ABS3UI11</accession>
<feature type="compositionally biased region" description="Basic and acidic residues" evidence="1">
    <location>
        <begin position="280"/>
        <end position="289"/>
    </location>
</feature>
<keyword evidence="2" id="KW-1133">Transmembrane helix</keyword>
<dbReference type="RefSeq" id="WP_208467575.1">
    <property type="nucleotide sequence ID" value="NZ_JAGFNS010000007.1"/>
</dbReference>
<organism evidence="3 4">
    <name type="scientific">Actinoplanes flavus</name>
    <dbReference type="NCBI Taxonomy" id="2820290"/>
    <lineage>
        <taxon>Bacteria</taxon>
        <taxon>Bacillati</taxon>
        <taxon>Actinomycetota</taxon>
        <taxon>Actinomycetes</taxon>
        <taxon>Micromonosporales</taxon>
        <taxon>Micromonosporaceae</taxon>
        <taxon>Actinoplanes</taxon>
    </lineage>
</organism>
<name>A0ABS3UI11_9ACTN</name>
<keyword evidence="2" id="KW-0812">Transmembrane</keyword>
<dbReference type="EMBL" id="JAGFNS010000007">
    <property type="protein sequence ID" value="MBO3738413.1"/>
    <property type="molecule type" value="Genomic_DNA"/>
</dbReference>
<feature type="transmembrane region" description="Helical" evidence="2">
    <location>
        <begin position="116"/>
        <end position="147"/>
    </location>
</feature>
<evidence type="ECO:0000256" key="1">
    <source>
        <dbReference type="SAM" id="MobiDB-lite"/>
    </source>
</evidence>
<feature type="compositionally biased region" description="Acidic residues" evidence="1">
    <location>
        <begin position="299"/>
        <end position="309"/>
    </location>
</feature>
<sequence length="309" mass="34266">MQKSSRRRLIGGNGKGQSFTVIEAPIAHSQRRKAIIAFWVTLLVTALLGGTVASHYMHPILGGAVGIASGFVLGVVFGFLVIAWPIFRIVWWWTPEMLLGVFLVYGWTWLMLATPLWLSLGLVVTLALVSVLVRVIRYGLMAVFWCLTVRHRLRMCFAAFVARNRQGTLPFILLARPTPAGERVWIWLRPGLALPDLEKEDQLARMAVACWAKNVRIAPASPKYAPLIRVDVTRRNTLANTVLSNLPDHVPDGMPADAPVSPVVPPVGVNLNDIPVRSRRSPDINDSRPRRARTPDPSPSDDYDGNDYA</sequence>
<feature type="transmembrane region" description="Helical" evidence="2">
    <location>
        <begin position="34"/>
        <end position="54"/>
    </location>
</feature>
<gene>
    <name evidence="3" type="ORF">J5X75_12870</name>
</gene>
<feature type="region of interest" description="Disordered" evidence="1">
    <location>
        <begin position="268"/>
        <end position="309"/>
    </location>
</feature>
<feature type="transmembrane region" description="Helical" evidence="2">
    <location>
        <begin position="60"/>
        <end position="83"/>
    </location>
</feature>